<gene>
    <name evidence="5" type="ORF">T459_02375</name>
</gene>
<proteinExistence type="inferred from homology"/>
<evidence type="ECO:0000313" key="5">
    <source>
        <dbReference type="EMBL" id="PHT94493.1"/>
    </source>
</evidence>
<dbReference type="GO" id="GO:0006508">
    <property type="term" value="P:proteolysis"/>
    <property type="evidence" value="ECO:0007669"/>
    <property type="project" value="UniProtKB-KW"/>
</dbReference>
<dbReference type="InterPro" id="IPR003653">
    <property type="entry name" value="Peptidase_C48_C"/>
</dbReference>
<dbReference type="PANTHER" id="PTHR33022">
    <property type="entry name" value="DUF1985 DOMAIN-CONTAINING PROTEIN"/>
    <property type="match status" value="1"/>
</dbReference>
<dbReference type="Gramene" id="PHT94493">
    <property type="protein sequence ID" value="PHT94493"/>
    <property type="gene ID" value="T459_02375"/>
</dbReference>
<keyword evidence="6" id="KW-1185">Reference proteome</keyword>
<dbReference type="PANTHER" id="PTHR33022:SF26">
    <property type="entry name" value="UBIQUITIN-LIKE PROTEASE FAMILY PROFILE DOMAIN-CONTAINING PROTEIN"/>
    <property type="match status" value="1"/>
</dbReference>
<evidence type="ECO:0000256" key="1">
    <source>
        <dbReference type="ARBA" id="ARBA00005234"/>
    </source>
</evidence>
<dbReference type="AlphaFoldDB" id="A0A2G3AK09"/>
<dbReference type="InterPro" id="IPR038765">
    <property type="entry name" value="Papain-like_cys_pep_sf"/>
</dbReference>
<comment type="caution">
    <text evidence="5">The sequence shown here is derived from an EMBL/GenBank/DDBJ whole genome shotgun (WGS) entry which is preliminary data.</text>
</comment>
<dbReference type="OMA" id="WTESGHP"/>
<keyword evidence="3" id="KW-0378">Hydrolase</keyword>
<keyword evidence="2" id="KW-0645">Protease</keyword>
<dbReference type="SUPFAM" id="SSF54001">
    <property type="entry name" value="Cysteine proteinases"/>
    <property type="match status" value="1"/>
</dbReference>
<accession>A0A2G3AK09</accession>
<evidence type="ECO:0000313" key="6">
    <source>
        <dbReference type="Proteomes" id="UP000222542"/>
    </source>
</evidence>
<dbReference type="GO" id="GO:0008234">
    <property type="term" value="F:cysteine-type peptidase activity"/>
    <property type="evidence" value="ECO:0007669"/>
    <property type="project" value="InterPro"/>
</dbReference>
<comment type="similarity">
    <text evidence="1">Belongs to the peptidase C48 family.</text>
</comment>
<name>A0A2G3AK09_CAPAN</name>
<organism evidence="5 6">
    <name type="scientific">Capsicum annuum</name>
    <name type="common">Capsicum pepper</name>
    <dbReference type="NCBI Taxonomy" id="4072"/>
    <lineage>
        <taxon>Eukaryota</taxon>
        <taxon>Viridiplantae</taxon>
        <taxon>Streptophyta</taxon>
        <taxon>Embryophyta</taxon>
        <taxon>Tracheophyta</taxon>
        <taxon>Spermatophyta</taxon>
        <taxon>Magnoliopsida</taxon>
        <taxon>eudicotyledons</taxon>
        <taxon>Gunneridae</taxon>
        <taxon>Pentapetalae</taxon>
        <taxon>asterids</taxon>
        <taxon>lamiids</taxon>
        <taxon>Solanales</taxon>
        <taxon>Solanaceae</taxon>
        <taxon>Solanoideae</taxon>
        <taxon>Capsiceae</taxon>
        <taxon>Capsicum</taxon>
    </lineage>
</organism>
<dbReference type="Gene3D" id="3.40.395.10">
    <property type="entry name" value="Adenoviral Proteinase, Chain A"/>
    <property type="match status" value="1"/>
</dbReference>
<dbReference type="EMBL" id="AYRZ02000001">
    <property type="protein sequence ID" value="PHT94493.1"/>
    <property type="molecule type" value="Genomic_DNA"/>
</dbReference>
<evidence type="ECO:0000259" key="4">
    <source>
        <dbReference type="Pfam" id="PF02902"/>
    </source>
</evidence>
<protein>
    <recommendedName>
        <fullName evidence="4">Ubiquitin-like protease family profile domain-containing protein</fullName>
    </recommendedName>
</protein>
<feature type="domain" description="Ubiquitin-like protease family profile" evidence="4">
    <location>
        <begin position="228"/>
        <end position="341"/>
    </location>
</feature>
<dbReference type="Proteomes" id="UP000222542">
    <property type="component" value="Unassembled WGS sequence"/>
</dbReference>
<reference evidence="5 6" key="1">
    <citation type="journal article" date="2014" name="Nat. Genet.">
        <title>Genome sequence of the hot pepper provides insights into the evolution of pungency in Capsicum species.</title>
        <authorList>
            <person name="Kim S."/>
            <person name="Park M."/>
            <person name="Yeom S.I."/>
            <person name="Kim Y.M."/>
            <person name="Lee J.M."/>
            <person name="Lee H.A."/>
            <person name="Seo E."/>
            <person name="Choi J."/>
            <person name="Cheong K."/>
            <person name="Kim K.T."/>
            <person name="Jung K."/>
            <person name="Lee G.W."/>
            <person name="Oh S.K."/>
            <person name="Bae C."/>
            <person name="Kim S.B."/>
            <person name="Lee H.Y."/>
            <person name="Kim S.Y."/>
            <person name="Kim M.S."/>
            <person name="Kang B.C."/>
            <person name="Jo Y.D."/>
            <person name="Yang H.B."/>
            <person name="Jeong H.J."/>
            <person name="Kang W.H."/>
            <person name="Kwon J.K."/>
            <person name="Shin C."/>
            <person name="Lim J.Y."/>
            <person name="Park J.H."/>
            <person name="Huh J.H."/>
            <person name="Kim J.S."/>
            <person name="Kim B.D."/>
            <person name="Cohen O."/>
            <person name="Paran I."/>
            <person name="Suh M.C."/>
            <person name="Lee S.B."/>
            <person name="Kim Y.K."/>
            <person name="Shin Y."/>
            <person name="Noh S.J."/>
            <person name="Park J."/>
            <person name="Seo Y.S."/>
            <person name="Kwon S.Y."/>
            <person name="Kim H.A."/>
            <person name="Park J.M."/>
            <person name="Kim H.J."/>
            <person name="Choi S.B."/>
            <person name="Bosland P.W."/>
            <person name="Reeves G."/>
            <person name="Jo S.H."/>
            <person name="Lee B.W."/>
            <person name="Cho H.T."/>
            <person name="Choi H.S."/>
            <person name="Lee M.S."/>
            <person name="Yu Y."/>
            <person name="Do Choi Y."/>
            <person name="Park B.S."/>
            <person name="van Deynze A."/>
            <person name="Ashrafi H."/>
            <person name="Hill T."/>
            <person name="Kim W.T."/>
            <person name="Pai H.S."/>
            <person name="Ahn H.K."/>
            <person name="Yeam I."/>
            <person name="Giovannoni J.J."/>
            <person name="Rose J.K."/>
            <person name="Sorensen I."/>
            <person name="Lee S.J."/>
            <person name="Kim R.W."/>
            <person name="Choi I.Y."/>
            <person name="Choi B.S."/>
            <person name="Lim J.S."/>
            <person name="Lee Y.H."/>
            <person name="Choi D."/>
        </authorList>
    </citation>
    <scope>NUCLEOTIDE SEQUENCE [LARGE SCALE GENOMIC DNA]</scope>
    <source>
        <strain evidence="6">cv. CM334</strain>
    </source>
</reference>
<sequence length="380" mass="43607">MTPPKIQEVTTDEQRDDPVCLDSQNTIPDELLPSLNAYNSKSIIVHPSTNRELQTPIQNIRIRQPFKFKESPYTIKFGSAAGSSTRYIHIFPQKHSLVYHPIDGIVDTKIVKKFMDWISVDLLKVHGKKKEKMDHYKKGKLSIPMMHFEVETVEDKNWFYTIGFPDQSWTESGHPLEQRDHNRGLYPWHAIDTLPAGVIVLSYRYQKGLACGPSGSWASCGMPILENWGVTIFLYDSYESSSHYSIVLAEIEKLAEIIPLYIQACDFYDKKGIDLQNHPRYKDTDSSNMFDVLFEENFPQQPSGSFDCGVYMVTYAECVSYDHKIFSTDFDFNALRTRYAALLWDYGIRKQEASAHSDVEAPLRPAKQSTITSVTEIFDV</sequence>
<evidence type="ECO:0000256" key="2">
    <source>
        <dbReference type="ARBA" id="ARBA00022670"/>
    </source>
</evidence>
<evidence type="ECO:0000256" key="3">
    <source>
        <dbReference type="ARBA" id="ARBA00022801"/>
    </source>
</evidence>
<reference evidence="5 6" key="2">
    <citation type="journal article" date="2017" name="Genome Biol.">
        <title>New reference genome sequences of hot pepper reveal the massive evolution of plant disease-resistance genes by retroduplication.</title>
        <authorList>
            <person name="Kim S."/>
            <person name="Park J."/>
            <person name="Yeom S.I."/>
            <person name="Kim Y.M."/>
            <person name="Seo E."/>
            <person name="Kim K.T."/>
            <person name="Kim M.S."/>
            <person name="Lee J.M."/>
            <person name="Cheong K."/>
            <person name="Shin H.S."/>
            <person name="Kim S.B."/>
            <person name="Han K."/>
            <person name="Lee J."/>
            <person name="Park M."/>
            <person name="Lee H.A."/>
            <person name="Lee H.Y."/>
            <person name="Lee Y."/>
            <person name="Oh S."/>
            <person name="Lee J.H."/>
            <person name="Choi E."/>
            <person name="Choi E."/>
            <person name="Lee S.E."/>
            <person name="Jeon J."/>
            <person name="Kim H."/>
            <person name="Choi G."/>
            <person name="Song H."/>
            <person name="Lee J."/>
            <person name="Lee S.C."/>
            <person name="Kwon J.K."/>
            <person name="Lee H.Y."/>
            <person name="Koo N."/>
            <person name="Hong Y."/>
            <person name="Kim R.W."/>
            <person name="Kang W.H."/>
            <person name="Huh J.H."/>
            <person name="Kang B.C."/>
            <person name="Yang T.J."/>
            <person name="Lee Y.H."/>
            <person name="Bennetzen J.L."/>
            <person name="Choi D."/>
        </authorList>
    </citation>
    <scope>NUCLEOTIDE SEQUENCE [LARGE SCALE GENOMIC DNA]</scope>
    <source>
        <strain evidence="6">cv. CM334</strain>
    </source>
</reference>
<dbReference type="Pfam" id="PF02902">
    <property type="entry name" value="Peptidase_C48"/>
    <property type="match status" value="1"/>
</dbReference>